<dbReference type="RefSeq" id="WP_091691560.1">
    <property type="nucleotide sequence ID" value="NZ_FPBF01000001.1"/>
</dbReference>
<name>A0A1I6YGZ8_9BACT</name>
<dbReference type="STRING" id="305507.SAMN04489724_0999"/>
<feature type="transmembrane region" description="Helical" evidence="1">
    <location>
        <begin position="163"/>
        <end position="187"/>
    </location>
</feature>
<evidence type="ECO:0008006" key="4">
    <source>
        <dbReference type="Google" id="ProtNLM"/>
    </source>
</evidence>
<protein>
    <recommendedName>
        <fullName evidence="4">HEAT repeat-containing protein</fullName>
    </recommendedName>
</protein>
<keyword evidence="1" id="KW-0812">Transmembrane</keyword>
<reference evidence="3" key="1">
    <citation type="submission" date="2016-10" db="EMBL/GenBank/DDBJ databases">
        <authorList>
            <person name="Varghese N."/>
            <person name="Submissions S."/>
        </authorList>
    </citation>
    <scope>NUCLEOTIDE SEQUENCE [LARGE SCALE GENOMIC DNA]</scope>
    <source>
        <strain evidence="3">DSM 23445</strain>
    </source>
</reference>
<dbReference type="InterPro" id="IPR016024">
    <property type="entry name" value="ARM-type_fold"/>
</dbReference>
<organism evidence="2 3">
    <name type="scientific">Algoriphagus locisalis</name>
    <dbReference type="NCBI Taxonomy" id="305507"/>
    <lineage>
        <taxon>Bacteria</taxon>
        <taxon>Pseudomonadati</taxon>
        <taxon>Bacteroidota</taxon>
        <taxon>Cytophagia</taxon>
        <taxon>Cytophagales</taxon>
        <taxon>Cyclobacteriaceae</taxon>
        <taxon>Algoriphagus</taxon>
    </lineage>
</organism>
<proteinExistence type="predicted"/>
<gene>
    <name evidence="2" type="ORF">SAMN04489724_0999</name>
</gene>
<evidence type="ECO:0000313" key="3">
    <source>
        <dbReference type="Proteomes" id="UP000199673"/>
    </source>
</evidence>
<evidence type="ECO:0000256" key="1">
    <source>
        <dbReference type="SAM" id="Phobius"/>
    </source>
</evidence>
<dbReference type="AlphaFoldDB" id="A0A1I6YGZ8"/>
<dbReference type="SUPFAM" id="SSF48371">
    <property type="entry name" value="ARM repeat"/>
    <property type="match status" value="1"/>
</dbReference>
<dbReference type="Proteomes" id="UP000199673">
    <property type="component" value="Unassembled WGS sequence"/>
</dbReference>
<keyword evidence="1" id="KW-1133">Transmembrane helix</keyword>
<dbReference type="EMBL" id="FPBF01000001">
    <property type="protein sequence ID" value="SFT49621.1"/>
    <property type="molecule type" value="Genomic_DNA"/>
</dbReference>
<accession>A0A1I6YGZ8</accession>
<keyword evidence="1" id="KW-0472">Membrane</keyword>
<evidence type="ECO:0000313" key="2">
    <source>
        <dbReference type="EMBL" id="SFT49621.1"/>
    </source>
</evidence>
<dbReference type="OrthoDB" id="835661at2"/>
<sequence>MKGKRALLLVFLFFLMIKTEEVLGQEEQVLPDSASFVDFLVNQGEILGLEFYLIDESTGIAVDSVLISNSKIGLFSEYAAALAAKDSLLQSDSVAAAIQFLIYKDQNTYSAALEFVSNLLRNNDILAKTPSNLTDKDLISLANRERYSPSLTGTYAYFGDYKIFAVTIIITLFFIFALAMILFMLIFKARRNRKEVLQTQYDEQVIGPLSEILFEKSLEELESLSDEELHQSFPAKQLKKPLYNQVLVDRILALNKKMKGDFKLKLKALYKRLGLDKVTINKLKSSKWDKVVTGLVEVNEMDLSEALKEVKKHVNSPNFYIRSQAVATVLNLSEHIDLSFLRDQAFPLSRWQQMNYLRIIKYLHANRELNIENLFDSKNQSIRLFGYKLVRLIGRVDLLAHLEEKFANVADEEKIEIIKAFEYLGVPSHTELINASLKSENTQLVTMAAKAAGSIGDELSARIILDLLAENPKFRLKMTLLKSLQSLDQASYIGFVKADSTADTQTINSHLSDPLLADV</sequence>
<keyword evidence="3" id="KW-1185">Reference proteome</keyword>